<dbReference type="GO" id="GO:0016783">
    <property type="term" value="F:sulfurtransferase activity"/>
    <property type="evidence" value="ECO:0007669"/>
    <property type="project" value="TreeGrafter"/>
</dbReference>
<dbReference type="Gene3D" id="3.40.50.620">
    <property type="entry name" value="HUPs"/>
    <property type="match status" value="1"/>
</dbReference>
<dbReference type="InterPro" id="IPR014729">
    <property type="entry name" value="Rossmann-like_a/b/a_fold"/>
</dbReference>
<feature type="compositionally biased region" description="Acidic residues" evidence="4">
    <location>
        <begin position="429"/>
        <end position="448"/>
    </location>
</feature>
<comment type="function">
    <text evidence="3">Plays a central role in 2-thiolation of mcm(5)S(2)U at tRNA wobble positions of tRNA(Lys), tRNA(Glu) and tRNA(Gln). May act by forming a heterodimer with NCS6/CTU1 that ligates sulfur from thiocarboxylated URM1 onto the uridine of tRNAs at wobble position.</text>
</comment>
<evidence type="ECO:0000256" key="3">
    <source>
        <dbReference type="HAMAP-Rule" id="MF_03054"/>
    </source>
</evidence>
<proteinExistence type="inferred from homology"/>
<dbReference type="AlphaFoldDB" id="A0A7S0ULL5"/>
<dbReference type="InterPro" id="IPR019407">
    <property type="entry name" value="CTU2"/>
</dbReference>
<dbReference type="PANTHER" id="PTHR20882">
    <property type="entry name" value="CYTOPLASMIC TRNA 2-THIOLATION PROTEIN 2"/>
    <property type="match status" value="1"/>
</dbReference>
<dbReference type="GO" id="GO:0002143">
    <property type="term" value="P:tRNA wobble position uridine thiolation"/>
    <property type="evidence" value="ECO:0007669"/>
    <property type="project" value="TreeGrafter"/>
</dbReference>
<comment type="similarity">
    <text evidence="3">Belongs to the CTU2/NCS2 family.</text>
</comment>
<name>A0A7S0ULL5_9CHLO</name>
<evidence type="ECO:0000313" key="5">
    <source>
        <dbReference type="EMBL" id="CAD8763708.1"/>
    </source>
</evidence>
<organism evidence="5">
    <name type="scientific">Polytomella parva</name>
    <dbReference type="NCBI Taxonomy" id="51329"/>
    <lineage>
        <taxon>Eukaryota</taxon>
        <taxon>Viridiplantae</taxon>
        <taxon>Chlorophyta</taxon>
        <taxon>core chlorophytes</taxon>
        <taxon>Chlorophyceae</taxon>
        <taxon>CS clade</taxon>
        <taxon>Chlamydomonadales</taxon>
        <taxon>Chlamydomonadaceae</taxon>
        <taxon>Polytomella</taxon>
    </lineage>
</organism>
<reference evidence="5" key="1">
    <citation type="submission" date="2021-01" db="EMBL/GenBank/DDBJ databases">
        <authorList>
            <person name="Corre E."/>
            <person name="Pelletier E."/>
            <person name="Niang G."/>
            <person name="Scheremetjew M."/>
            <person name="Finn R."/>
            <person name="Kale V."/>
            <person name="Holt S."/>
            <person name="Cochrane G."/>
            <person name="Meng A."/>
            <person name="Brown T."/>
            <person name="Cohen L."/>
        </authorList>
    </citation>
    <scope>NUCLEOTIDE SEQUENCE</scope>
    <source>
        <strain evidence="5">SAG 63-3</strain>
    </source>
</reference>
<dbReference type="UniPathway" id="UPA00988"/>
<keyword evidence="1 3" id="KW-0963">Cytoplasm</keyword>
<protein>
    <recommendedName>
        <fullName evidence="3">Cytoplasmic tRNA 2-thiolation protein 2</fullName>
    </recommendedName>
</protein>
<dbReference type="EMBL" id="HBFM01000141">
    <property type="protein sequence ID" value="CAD8763708.1"/>
    <property type="molecule type" value="Transcribed_RNA"/>
</dbReference>
<dbReference type="HAMAP" id="MF_03054">
    <property type="entry name" value="CTU2"/>
    <property type="match status" value="1"/>
</dbReference>
<comment type="pathway">
    <text evidence="3">tRNA modification; 5-methoxycarbonylmethyl-2-thiouridine-tRNA biosynthesis.</text>
</comment>
<keyword evidence="2 3" id="KW-0819">tRNA processing</keyword>
<sequence>MSNEKQTNCFNSGETCGSESCNKKGNAFNKESNVNGNMCQGSWSRDTTKNTTRIAFNCQKCKVNTAMISGRNKEPLCGDCLEKSILNRLRGLKLNDLIKENETVALSISGNVCSMALLYGMTEIQNSGSGRLERGKVAMRLFVIHVDEGRLLGLSPAAATLRIADLSAAVQKINPRATLLVVPIEDIFLTWGEEEGLDLSLEKLLLNQNDPSREERFQKLLSLVNAAPDITSREDLISSLRRRLVLRAATTVCARRLLTAFTADALAIRIVADVSKGRGFGIPSDLHLVDDRERRVALENSLRSGLTNSFRSGLSNSNEEDMNEDFNGHNNSDVNVLSSPRPLPKFLPPTILHPFREVSSKELGFLCRYRKLSLVPPPLPGVAGGGAEDRSLNHIAANFMQNLQSIQAGTAFTVINTCTALQPFPFNFPDDEEDGCDEDVDEEEEEEGESKGDLLTSEGKKVKQVLKKDKKKKKKNISAAAAAAAQATRLFKMLQNGEVSGNGTASDLGTAIPPSVSAVMGAVLCRLCRTPISGSNVSRQLPRLQEQENQSGVKTIIGNTAARTRHVFCRSCREQILEVNSEDEETNIEKREEVVEEEIKGKKASSKLLGLLKEVL</sequence>
<gene>
    <name evidence="5" type="ORF">PPAR00522_LOCUS91</name>
</gene>
<dbReference type="PANTHER" id="PTHR20882:SF14">
    <property type="entry name" value="CYTOPLASMIC TRNA 2-THIOLATION PROTEIN 2"/>
    <property type="match status" value="1"/>
</dbReference>
<dbReference type="GO" id="GO:0000049">
    <property type="term" value="F:tRNA binding"/>
    <property type="evidence" value="ECO:0007669"/>
    <property type="project" value="InterPro"/>
</dbReference>
<dbReference type="GO" id="GO:0005829">
    <property type="term" value="C:cytosol"/>
    <property type="evidence" value="ECO:0007669"/>
    <property type="project" value="TreeGrafter"/>
</dbReference>
<dbReference type="GO" id="GO:0032447">
    <property type="term" value="P:protein urmylation"/>
    <property type="evidence" value="ECO:0007669"/>
    <property type="project" value="UniProtKB-UniRule"/>
</dbReference>
<accession>A0A7S0ULL5</accession>
<evidence type="ECO:0000256" key="1">
    <source>
        <dbReference type="ARBA" id="ARBA00022490"/>
    </source>
</evidence>
<comment type="subcellular location">
    <subcellularLocation>
        <location evidence="3">Cytoplasm</location>
    </subcellularLocation>
</comment>
<feature type="region of interest" description="Disordered" evidence="4">
    <location>
        <begin position="429"/>
        <end position="458"/>
    </location>
</feature>
<evidence type="ECO:0000256" key="4">
    <source>
        <dbReference type="SAM" id="MobiDB-lite"/>
    </source>
</evidence>
<dbReference type="GO" id="GO:0016779">
    <property type="term" value="F:nucleotidyltransferase activity"/>
    <property type="evidence" value="ECO:0007669"/>
    <property type="project" value="UniProtKB-UniRule"/>
</dbReference>
<evidence type="ECO:0000256" key="2">
    <source>
        <dbReference type="ARBA" id="ARBA00022694"/>
    </source>
</evidence>